<proteinExistence type="predicted"/>
<reference evidence="4" key="2">
    <citation type="submission" date="2014-07" db="EMBL/GenBank/DDBJ databases">
        <authorList>
            <person name="Hull J."/>
        </authorList>
    </citation>
    <scope>NUCLEOTIDE SEQUENCE</scope>
</reference>
<dbReference type="InterPro" id="IPR002104">
    <property type="entry name" value="Integrase_catalytic"/>
</dbReference>
<keyword evidence="1" id="KW-0238">DNA-binding</keyword>
<gene>
    <name evidence="4" type="primary">cre_2</name>
    <name evidence="4" type="ORF">CM83_49812</name>
</gene>
<accession>A0A0A9W8S4</accession>
<dbReference type="PROSITE" id="PS51898">
    <property type="entry name" value="TYR_RECOMBINASE"/>
    <property type="match status" value="1"/>
</dbReference>
<dbReference type="AlphaFoldDB" id="A0A0A9W8S4"/>
<dbReference type="Pfam" id="PF00589">
    <property type="entry name" value="Phage_integrase"/>
    <property type="match status" value="1"/>
</dbReference>
<feature type="domain" description="Tyr recombinase" evidence="3">
    <location>
        <begin position="144"/>
        <end position="352"/>
    </location>
</feature>
<evidence type="ECO:0000256" key="1">
    <source>
        <dbReference type="ARBA" id="ARBA00023125"/>
    </source>
</evidence>
<dbReference type="InterPro" id="IPR013762">
    <property type="entry name" value="Integrase-like_cat_sf"/>
</dbReference>
<evidence type="ECO:0000259" key="3">
    <source>
        <dbReference type="PROSITE" id="PS51898"/>
    </source>
</evidence>
<dbReference type="GO" id="GO:0015074">
    <property type="term" value="P:DNA integration"/>
    <property type="evidence" value="ECO:0007669"/>
    <property type="project" value="InterPro"/>
</dbReference>
<feature type="non-terminal residue" evidence="4">
    <location>
        <position position="1"/>
    </location>
</feature>
<sequence>RLLSPQKGGPETKTPTLIHPHVATPVVEETYSGGRSLVIQSFILKGMSEDAAEICLSSITESTLKQYDSGLKLWWQFCKSKGCDIFSPDIPNLLDFLTFHFKRGVAHGTLNSYRSAISLISTNSLSDNNSLKRFFKGIFTLKPSSPKYDTTWDPQIVLDHLRNSKNEVMSLQDLAAKLATLLALTTAQRVQTLSLIDIRDIDRYHDGIEIKIPKRIKTSGRNRPQPVLKIPYLTKDPSICVVKTLDDYLERTSNVRSGYNTLFLTSRKPFMPATTQTVSRWIKSILLDSGLDTKIFSAHSTRHASTSAAARKGVSLDIIRRAAGWTVKSSTFANFYNLPLLKSDDFAMTILDV</sequence>
<dbReference type="InterPro" id="IPR011010">
    <property type="entry name" value="DNA_brk_join_enz"/>
</dbReference>
<dbReference type="Gene3D" id="1.10.443.10">
    <property type="entry name" value="Intergrase catalytic core"/>
    <property type="match status" value="1"/>
</dbReference>
<dbReference type="SUPFAM" id="SSF56349">
    <property type="entry name" value="DNA breaking-rejoining enzymes"/>
    <property type="match status" value="1"/>
</dbReference>
<dbReference type="GO" id="GO:0006310">
    <property type="term" value="P:DNA recombination"/>
    <property type="evidence" value="ECO:0007669"/>
    <property type="project" value="UniProtKB-KW"/>
</dbReference>
<evidence type="ECO:0000256" key="2">
    <source>
        <dbReference type="ARBA" id="ARBA00023172"/>
    </source>
</evidence>
<dbReference type="PANTHER" id="PTHR35617">
    <property type="entry name" value="PHAGE_INTEGRASE DOMAIN-CONTAINING PROTEIN"/>
    <property type="match status" value="1"/>
</dbReference>
<reference evidence="4" key="1">
    <citation type="journal article" date="2014" name="PLoS ONE">
        <title>Transcriptome-Based Identification of ABC Transporters in the Western Tarnished Plant Bug Lygus hesperus.</title>
        <authorList>
            <person name="Hull J.J."/>
            <person name="Chaney K."/>
            <person name="Geib S.M."/>
            <person name="Fabrick J.A."/>
            <person name="Brent C.S."/>
            <person name="Walsh D."/>
            <person name="Lavine L.C."/>
        </authorList>
    </citation>
    <scope>NUCLEOTIDE SEQUENCE</scope>
</reference>
<protein>
    <submittedName>
        <fullName evidence="4">Recombinase cre</fullName>
    </submittedName>
</protein>
<dbReference type="GO" id="GO:0003677">
    <property type="term" value="F:DNA binding"/>
    <property type="evidence" value="ECO:0007669"/>
    <property type="project" value="UniProtKB-KW"/>
</dbReference>
<name>A0A0A9W8S4_LYGHE</name>
<evidence type="ECO:0000313" key="4">
    <source>
        <dbReference type="EMBL" id="JAG02898.1"/>
    </source>
</evidence>
<dbReference type="PANTHER" id="PTHR35617:SF3">
    <property type="entry name" value="CORE-BINDING (CB) DOMAIN-CONTAINING PROTEIN"/>
    <property type="match status" value="1"/>
</dbReference>
<dbReference type="InterPro" id="IPR010998">
    <property type="entry name" value="Integrase_recombinase_N"/>
</dbReference>
<keyword evidence="2" id="KW-0233">DNA recombination</keyword>
<dbReference type="EMBL" id="GBHO01040706">
    <property type="protein sequence ID" value="JAG02898.1"/>
    <property type="molecule type" value="Transcribed_RNA"/>
</dbReference>
<organism evidence="4">
    <name type="scientific">Lygus hesperus</name>
    <name type="common">Western plant bug</name>
    <dbReference type="NCBI Taxonomy" id="30085"/>
    <lineage>
        <taxon>Eukaryota</taxon>
        <taxon>Metazoa</taxon>
        <taxon>Ecdysozoa</taxon>
        <taxon>Arthropoda</taxon>
        <taxon>Hexapoda</taxon>
        <taxon>Insecta</taxon>
        <taxon>Pterygota</taxon>
        <taxon>Neoptera</taxon>
        <taxon>Paraneoptera</taxon>
        <taxon>Hemiptera</taxon>
        <taxon>Heteroptera</taxon>
        <taxon>Panheteroptera</taxon>
        <taxon>Cimicomorpha</taxon>
        <taxon>Miridae</taxon>
        <taxon>Mirini</taxon>
        <taxon>Lygus</taxon>
    </lineage>
</organism>
<dbReference type="Gene3D" id="1.10.150.130">
    <property type="match status" value="1"/>
</dbReference>